<keyword evidence="2" id="KW-1133">Transmembrane helix</keyword>
<dbReference type="EMBL" id="JBHUMB010000005">
    <property type="protein sequence ID" value="MFD2742265.1"/>
    <property type="molecule type" value="Genomic_DNA"/>
</dbReference>
<evidence type="ECO:0000313" key="3">
    <source>
        <dbReference type="EMBL" id="MFD2742265.1"/>
    </source>
</evidence>
<name>A0ABW5U9I7_9SPHI</name>
<sequence>MKDTNMGDERPYKNEKKVPDVVKNEPDDKPAGKTIKWVIAIAVVLLLIIYALFFYPRQ</sequence>
<protein>
    <submittedName>
        <fullName evidence="3">Uncharacterized protein</fullName>
    </submittedName>
</protein>
<accession>A0ABW5U9I7</accession>
<keyword evidence="2" id="KW-0472">Membrane</keyword>
<dbReference type="Proteomes" id="UP001597418">
    <property type="component" value="Unassembled WGS sequence"/>
</dbReference>
<evidence type="ECO:0000313" key="4">
    <source>
        <dbReference type="Proteomes" id="UP001597418"/>
    </source>
</evidence>
<keyword evidence="4" id="KW-1185">Reference proteome</keyword>
<comment type="caution">
    <text evidence="3">The sequence shown here is derived from an EMBL/GenBank/DDBJ whole genome shotgun (WGS) entry which is preliminary data.</text>
</comment>
<proteinExistence type="predicted"/>
<feature type="transmembrane region" description="Helical" evidence="2">
    <location>
        <begin position="35"/>
        <end position="55"/>
    </location>
</feature>
<keyword evidence="2" id="KW-0812">Transmembrane</keyword>
<feature type="region of interest" description="Disordered" evidence="1">
    <location>
        <begin position="1"/>
        <end position="30"/>
    </location>
</feature>
<reference evidence="4" key="1">
    <citation type="journal article" date="2019" name="Int. J. Syst. Evol. Microbiol.">
        <title>The Global Catalogue of Microorganisms (GCM) 10K type strain sequencing project: providing services to taxonomists for standard genome sequencing and annotation.</title>
        <authorList>
            <consortium name="The Broad Institute Genomics Platform"/>
            <consortium name="The Broad Institute Genome Sequencing Center for Infectious Disease"/>
            <person name="Wu L."/>
            <person name="Ma J."/>
        </authorList>
    </citation>
    <scope>NUCLEOTIDE SEQUENCE [LARGE SCALE GENOMIC DNA]</scope>
    <source>
        <strain evidence="4">KCTC 42247</strain>
    </source>
</reference>
<organism evidence="3 4">
    <name type="scientific">Sphingobacterium populi</name>
    <dbReference type="NCBI Taxonomy" id="1812824"/>
    <lineage>
        <taxon>Bacteria</taxon>
        <taxon>Pseudomonadati</taxon>
        <taxon>Bacteroidota</taxon>
        <taxon>Sphingobacteriia</taxon>
        <taxon>Sphingobacteriales</taxon>
        <taxon>Sphingobacteriaceae</taxon>
        <taxon>Sphingobacterium</taxon>
    </lineage>
</organism>
<evidence type="ECO:0000256" key="2">
    <source>
        <dbReference type="SAM" id="Phobius"/>
    </source>
</evidence>
<evidence type="ECO:0000256" key="1">
    <source>
        <dbReference type="SAM" id="MobiDB-lite"/>
    </source>
</evidence>
<gene>
    <name evidence="3" type="ORF">ACFSQ6_02545</name>
</gene>